<proteinExistence type="predicted"/>
<protein>
    <submittedName>
        <fullName evidence="2">Uncharacterized protein</fullName>
    </submittedName>
</protein>
<dbReference type="STRING" id="1641875.XM53_02030"/>
<keyword evidence="1" id="KW-0732">Signal</keyword>
<gene>
    <name evidence="2" type="ORF">XM53_02030</name>
</gene>
<dbReference type="OrthoDB" id="7743684at2"/>
<evidence type="ECO:0000313" key="2">
    <source>
        <dbReference type="EMBL" id="KRS14518.1"/>
    </source>
</evidence>
<reference evidence="2 3" key="1">
    <citation type="submission" date="2015-04" db="EMBL/GenBank/DDBJ databases">
        <title>The draft genome sequence of Roseovarius sp.R12b.</title>
        <authorList>
            <person name="Li G."/>
            <person name="Lai Q."/>
            <person name="Shao Z."/>
            <person name="Yan P."/>
        </authorList>
    </citation>
    <scope>NUCLEOTIDE SEQUENCE [LARGE SCALE GENOMIC DNA]</scope>
    <source>
        <strain evidence="2 3">R12B</strain>
    </source>
</reference>
<dbReference type="EMBL" id="LAXJ01000002">
    <property type="protein sequence ID" value="KRS14518.1"/>
    <property type="molecule type" value="Genomic_DNA"/>
</dbReference>
<dbReference type="AlphaFoldDB" id="A0A0T5P049"/>
<evidence type="ECO:0000256" key="1">
    <source>
        <dbReference type="SAM" id="SignalP"/>
    </source>
</evidence>
<accession>A0A0T5P049</accession>
<name>A0A0T5P049_9RHOB</name>
<sequence>MTRLAFVLLGLMLPCGAVAQAGPDCGFAEEPCFCGGLFFVLEVGDGDAAFEAGLRQRAAEMRARVQAFHGETAGNQLFDGWVAAWRGLPKGTDGQVMLAKGLARCEGYVTGVAGRPSVSVSP</sequence>
<feature type="chain" id="PRO_5006664097" evidence="1">
    <location>
        <begin position="20"/>
        <end position="122"/>
    </location>
</feature>
<organism evidence="2 3">
    <name type="scientific">Roseovarius atlanticus</name>
    <dbReference type="NCBI Taxonomy" id="1641875"/>
    <lineage>
        <taxon>Bacteria</taxon>
        <taxon>Pseudomonadati</taxon>
        <taxon>Pseudomonadota</taxon>
        <taxon>Alphaproteobacteria</taxon>
        <taxon>Rhodobacterales</taxon>
        <taxon>Roseobacteraceae</taxon>
        <taxon>Roseovarius</taxon>
    </lineage>
</organism>
<comment type="caution">
    <text evidence="2">The sequence shown here is derived from an EMBL/GenBank/DDBJ whole genome shotgun (WGS) entry which is preliminary data.</text>
</comment>
<dbReference type="PATRIC" id="fig|1641875.4.peg.1497"/>
<evidence type="ECO:0000313" key="3">
    <source>
        <dbReference type="Proteomes" id="UP000051295"/>
    </source>
</evidence>
<keyword evidence="3" id="KW-1185">Reference proteome</keyword>
<dbReference type="RefSeq" id="WP_057789751.1">
    <property type="nucleotide sequence ID" value="NZ_LAXJ01000002.1"/>
</dbReference>
<feature type="signal peptide" evidence="1">
    <location>
        <begin position="1"/>
        <end position="19"/>
    </location>
</feature>
<dbReference type="Proteomes" id="UP000051295">
    <property type="component" value="Unassembled WGS sequence"/>
</dbReference>